<reference evidence="2" key="1">
    <citation type="journal article" date="2023" name="Proc. Natl. Acad. Sci. U.S.A.">
        <title>Genomic and structural basis for evolution of tropane alkaloid biosynthesis.</title>
        <authorList>
            <person name="Wanga Y.-J."/>
            <person name="Taina T."/>
            <person name="Yua J.-Y."/>
            <person name="Lia J."/>
            <person name="Xua B."/>
            <person name="Chenc J."/>
            <person name="D'Auriad J.C."/>
            <person name="Huanga J.-P."/>
            <person name="Huanga S.-X."/>
        </authorList>
    </citation>
    <scope>NUCLEOTIDE SEQUENCE [LARGE SCALE GENOMIC DNA]</scope>
    <source>
        <strain evidence="2">cv. KIB-2019</strain>
    </source>
</reference>
<dbReference type="OrthoDB" id="1194650at2759"/>
<sequence length="371" mass="42971">MLKFKNFYRECFHLITGLDCYASDFSVVSVRPNILLNRYFSNEERIKLSDFRRFLQFRLSHRASEFWEKYSDVVRLSDVYIVERVLLGHDEGCFVKDHLMKIIDDDVLRLSSPWGTLDFDRLARSLRDCLRSLETMLDCSHCNYVMSDFPYASNRFKNFVVNVVVATDQDMQHFPVALQLAVDASSSSSGTILPSGLIDHLIDDFGSWFDDLDIRFEDLDNRFVGIEVQLAKEKKAKRATYHSTIVVQLVDEIRCGFIDLKTPSSNEGDVNLSIVEASAVDITVLDEISCKHRRCDGGKKDDDDIFLRFFLFCLMNSKGVVDQFTLTESDDESEDEITSLEDRVKFLEKSCHVKLDKILENHKLRRNERIN</sequence>
<keyword evidence="2" id="KW-1185">Reference proteome</keyword>
<dbReference type="Proteomes" id="UP001152561">
    <property type="component" value="Unassembled WGS sequence"/>
</dbReference>
<comment type="caution">
    <text evidence="1">The sequence shown here is derived from an EMBL/GenBank/DDBJ whole genome shotgun (WGS) entry which is preliminary data.</text>
</comment>
<evidence type="ECO:0000313" key="2">
    <source>
        <dbReference type="Proteomes" id="UP001152561"/>
    </source>
</evidence>
<gene>
    <name evidence="1" type="ORF">K7X08_011128</name>
</gene>
<evidence type="ECO:0000313" key="1">
    <source>
        <dbReference type="EMBL" id="KAJ8547542.1"/>
    </source>
</evidence>
<organism evidence="1 2">
    <name type="scientific">Anisodus acutangulus</name>
    <dbReference type="NCBI Taxonomy" id="402998"/>
    <lineage>
        <taxon>Eukaryota</taxon>
        <taxon>Viridiplantae</taxon>
        <taxon>Streptophyta</taxon>
        <taxon>Embryophyta</taxon>
        <taxon>Tracheophyta</taxon>
        <taxon>Spermatophyta</taxon>
        <taxon>Magnoliopsida</taxon>
        <taxon>eudicotyledons</taxon>
        <taxon>Gunneridae</taxon>
        <taxon>Pentapetalae</taxon>
        <taxon>asterids</taxon>
        <taxon>lamiids</taxon>
        <taxon>Solanales</taxon>
        <taxon>Solanaceae</taxon>
        <taxon>Solanoideae</taxon>
        <taxon>Hyoscyameae</taxon>
        <taxon>Anisodus</taxon>
    </lineage>
</organism>
<name>A0A9Q1LY59_9SOLA</name>
<accession>A0A9Q1LY59</accession>
<protein>
    <submittedName>
        <fullName evidence="1">Uncharacterized protein</fullName>
    </submittedName>
</protein>
<dbReference type="AlphaFoldDB" id="A0A9Q1LY59"/>
<dbReference type="EMBL" id="JAJAGQ010000012">
    <property type="protein sequence ID" value="KAJ8547542.1"/>
    <property type="molecule type" value="Genomic_DNA"/>
</dbReference>
<proteinExistence type="predicted"/>